<feature type="signal peptide" evidence="1">
    <location>
        <begin position="1"/>
        <end position="32"/>
    </location>
</feature>
<keyword evidence="3" id="KW-1185">Reference proteome</keyword>
<dbReference type="EMBL" id="BA000045">
    <property type="protein sequence ID" value="BAC88734.1"/>
    <property type="molecule type" value="Genomic_DNA"/>
</dbReference>
<dbReference type="AlphaFoldDB" id="Q7NMH3"/>
<dbReference type="eggNOG" id="COG0526">
    <property type="taxonomic scope" value="Bacteria"/>
</dbReference>
<protein>
    <submittedName>
        <fullName evidence="2">Glr0793 protein</fullName>
    </submittedName>
</protein>
<organism evidence="2 3">
    <name type="scientific">Gloeobacter violaceus (strain ATCC 29082 / PCC 7421)</name>
    <dbReference type="NCBI Taxonomy" id="251221"/>
    <lineage>
        <taxon>Bacteria</taxon>
        <taxon>Bacillati</taxon>
        <taxon>Cyanobacteriota</taxon>
        <taxon>Cyanophyceae</taxon>
        <taxon>Gloeobacterales</taxon>
        <taxon>Gloeobacteraceae</taxon>
        <taxon>Gloeobacter</taxon>
    </lineage>
</organism>
<dbReference type="OrthoDB" id="423037at2"/>
<reference evidence="2 3" key="2">
    <citation type="journal article" date="2003" name="DNA Res.">
        <title>Complete genome structure of Gloeobacter violaceus PCC 7421, a cyanobacterium that lacks thylakoids (supplement).</title>
        <authorList>
            <person name="Nakamura Y."/>
            <person name="Kaneko T."/>
            <person name="Sato S."/>
            <person name="Mimuro M."/>
            <person name="Miyashita H."/>
            <person name="Tsuchiya T."/>
            <person name="Sasamoto S."/>
            <person name="Watanabe A."/>
            <person name="Kawashima K."/>
            <person name="Kishida Y."/>
            <person name="Kiyokawa C."/>
            <person name="Kohara M."/>
            <person name="Matsumoto M."/>
            <person name="Matsuno A."/>
            <person name="Nakazaki N."/>
            <person name="Shimpo S."/>
            <person name="Takeuchi C."/>
            <person name="Yamada M."/>
            <person name="Tabata S."/>
        </authorList>
    </citation>
    <scope>NUCLEOTIDE SEQUENCE [LARGE SCALE GENOMIC DNA]</scope>
    <source>
        <strain evidence="3">ATCC 29082 / PCC 7421</strain>
    </source>
</reference>
<dbReference type="KEGG" id="gvi:glr0793"/>
<proteinExistence type="predicted"/>
<evidence type="ECO:0000313" key="3">
    <source>
        <dbReference type="Proteomes" id="UP000000557"/>
    </source>
</evidence>
<reference evidence="2 3" key="1">
    <citation type="journal article" date="2003" name="DNA Res.">
        <title>Complete genome structure of Gloeobacter violaceus PCC 7421, a cyanobacterium that lacks thylakoids.</title>
        <authorList>
            <person name="Nakamura Y."/>
            <person name="Kaneko T."/>
            <person name="Sato S."/>
            <person name="Mimuro M."/>
            <person name="Miyashita H."/>
            <person name="Tsuchiya T."/>
            <person name="Sasamoto S."/>
            <person name="Watanabe A."/>
            <person name="Kawashima K."/>
            <person name="Kishida Y."/>
            <person name="Kiyokawa C."/>
            <person name="Kohara M."/>
            <person name="Matsumoto M."/>
            <person name="Matsuno A."/>
            <person name="Nakazaki N."/>
            <person name="Shimpo S."/>
            <person name="Takeuchi C."/>
            <person name="Yamada M."/>
            <person name="Tabata S."/>
        </authorList>
    </citation>
    <scope>NUCLEOTIDE SEQUENCE [LARGE SCALE GENOMIC DNA]</scope>
    <source>
        <strain evidence="3">ATCC 29082 / PCC 7421</strain>
    </source>
</reference>
<dbReference type="InterPro" id="IPR036249">
    <property type="entry name" value="Thioredoxin-like_sf"/>
</dbReference>
<dbReference type="Gene3D" id="3.40.30.10">
    <property type="entry name" value="Glutaredoxin"/>
    <property type="match status" value="1"/>
</dbReference>
<feature type="chain" id="PRO_5004289089" evidence="1">
    <location>
        <begin position="33"/>
        <end position="181"/>
    </location>
</feature>
<name>Q7NMH3_GLOVI</name>
<dbReference type="PhylomeDB" id="Q7NMH3"/>
<dbReference type="RefSeq" id="WP_011140795.1">
    <property type="nucleotide sequence ID" value="NC_005125.1"/>
</dbReference>
<dbReference type="Proteomes" id="UP000000557">
    <property type="component" value="Chromosome"/>
</dbReference>
<sequence length="181" mass="19691">MNKPIASKPSLALTAGLLAVGSSLLAAGITFAAIDDDTYEGSVFSLYGNNGALVPPRITLAESIRRRQPALVILYINDSRDCKKQAFDITQLQSRFGSQVNFIAVNVDTFPQDQPDLQTYFQGEVPKLLLFDPRGKLLYESTGYTPARTVEPYFRKLVIALPPRSTPAPLAPALPALPTQP</sequence>
<dbReference type="HOGENOM" id="CLU_093809_0_0_3"/>
<dbReference type="SUPFAM" id="SSF52833">
    <property type="entry name" value="Thioredoxin-like"/>
    <property type="match status" value="1"/>
</dbReference>
<accession>Q7NMH3</accession>
<dbReference type="EnsemblBacteria" id="BAC88734">
    <property type="protein sequence ID" value="BAC88734"/>
    <property type="gene ID" value="BAC88734"/>
</dbReference>
<evidence type="ECO:0000256" key="1">
    <source>
        <dbReference type="SAM" id="SignalP"/>
    </source>
</evidence>
<gene>
    <name evidence="2" type="ordered locus">glr0793</name>
</gene>
<evidence type="ECO:0000313" key="2">
    <source>
        <dbReference type="EMBL" id="BAC88734.1"/>
    </source>
</evidence>
<dbReference type="InParanoid" id="Q7NMH3"/>
<keyword evidence="1" id="KW-0732">Signal</keyword>
<dbReference type="STRING" id="251221.gene:10758270"/>